<dbReference type="EMBL" id="CP014691">
    <property type="protein sequence ID" value="AQS86971.1"/>
    <property type="molecule type" value="Genomic_DNA"/>
</dbReference>
<dbReference type="KEGG" id="nch:A0U93_02330"/>
<proteinExistence type="predicted"/>
<reference evidence="1 2" key="1">
    <citation type="submission" date="2016-03" db="EMBL/GenBank/DDBJ databases">
        <title>Acetic acid bacteria sequencing.</title>
        <authorList>
            <person name="Brandt J."/>
            <person name="Jakob F."/>
            <person name="Vogel R.F."/>
        </authorList>
    </citation>
    <scope>NUCLEOTIDE SEQUENCE [LARGE SCALE GENOMIC DNA]</scope>
    <source>
        <strain evidence="1 2">NBRC 101099</strain>
    </source>
</reference>
<evidence type="ECO:0000313" key="1">
    <source>
        <dbReference type="EMBL" id="AQS86971.1"/>
    </source>
</evidence>
<dbReference type="OrthoDB" id="7279118at2"/>
<dbReference type="AlphaFoldDB" id="A0A1U9KME6"/>
<keyword evidence="2" id="KW-1185">Reference proteome</keyword>
<sequence length="60" mass="6707">MTDAIDDREIDILSAGVGLTIAPEHRAGVSANLRLLRAYSELIDEFPLPDREEPAFEYHP</sequence>
<dbReference type="Proteomes" id="UP000188604">
    <property type="component" value="Chromosome"/>
</dbReference>
<dbReference type="InterPro" id="IPR025148">
    <property type="entry name" value="AtzG-like"/>
</dbReference>
<dbReference type="STRING" id="320497.A0U93_02330"/>
<dbReference type="Pfam" id="PF13318">
    <property type="entry name" value="AtzG-like"/>
    <property type="match status" value="1"/>
</dbReference>
<dbReference type="RefSeq" id="WP_077805941.1">
    <property type="nucleotide sequence ID" value="NZ_BJXS01000004.1"/>
</dbReference>
<gene>
    <name evidence="1" type="ORF">A0U93_02330</name>
</gene>
<name>A0A1U9KME6_9PROT</name>
<evidence type="ECO:0000313" key="2">
    <source>
        <dbReference type="Proteomes" id="UP000188604"/>
    </source>
</evidence>
<protein>
    <submittedName>
        <fullName evidence="1">Uncharacterized protein</fullName>
    </submittedName>
</protein>
<accession>A0A1U9KME6</accession>
<organism evidence="1 2">
    <name type="scientific">Neoasaia chiangmaiensis</name>
    <dbReference type="NCBI Taxonomy" id="320497"/>
    <lineage>
        <taxon>Bacteria</taxon>
        <taxon>Pseudomonadati</taxon>
        <taxon>Pseudomonadota</taxon>
        <taxon>Alphaproteobacteria</taxon>
        <taxon>Acetobacterales</taxon>
        <taxon>Acetobacteraceae</taxon>
        <taxon>Neoasaia</taxon>
    </lineage>
</organism>